<keyword evidence="3" id="KW-1185">Reference proteome</keyword>
<dbReference type="AlphaFoldDB" id="A0A087BR80"/>
<dbReference type="EMBL" id="JGZD01000006">
    <property type="protein sequence ID" value="KFI73530.1"/>
    <property type="molecule type" value="Genomic_DNA"/>
</dbReference>
<proteinExistence type="predicted"/>
<organism evidence="2 3">
    <name type="scientific">Bifidobacterium minimum</name>
    <dbReference type="NCBI Taxonomy" id="1693"/>
    <lineage>
        <taxon>Bacteria</taxon>
        <taxon>Bacillati</taxon>
        <taxon>Actinomycetota</taxon>
        <taxon>Actinomycetes</taxon>
        <taxon>Bifidobacteriales</taxon>
        <taxon>Bifidobacteriaceae</taxon>
        <taxon>Bifidobacterium</taxon>
    </lineage>
</organism>
<feature type="region of interest" description="Disordered" evidence="1">
    <location>
        <begin position="136"/>
        <end position="175"/>
    </location>
</feature>
<evidence type="ECO:0000256" key="1">
    <source>
        <dbReference type="SAM" id="MobiDB-lite"/>
    </source>
</evidence>
<protein>
    <submittedName>
        <fullName evidence="2">Uncharacterized protein</fullName>
    </submittedName>
</protein>
<dbReference type="STRING" id="1693.BMIN_0965"/>
<accession>A0A087BR80</accession>
<feature type="compositionally biased region" description="Basic and acidic residues" evidence="1">
    <location>
        <begin position="140"/>
        <end position="175"/>
    </location>
</feature>
<name>A0A087BR80_9BIFI</name>
<evidence type="ECO:0000313" key="2">
    <source>
        <dbReference type="EMBL" id="KFI73530.1"/>
    </source>
</evidence>
<sequence>MDDPIDDVVRTADTADHCRVDTRRPELAGLWHPAEGAAYPGRVAETVSPPDHQLDDPERSAEAVAQAMNTTGPAAASGGNHAVSVAVGPDALPFAAHAARPLVRTGGMLGAWGANKVADAQVKRRQRQLDQALTDQMDAAADHRSDETELAAEARAEEEHYERLFDEQERQGKVV</sequence>
<evidence type="ECO:0000313" key="3">
    <source>
        <dbReference type="Proteomes" id="UP000029014"/>
    </source>
</evidence>
<gene>
    <name evidence="2" type="ORF">BMIN_0965</name>
</gene>
<comment type="caution">
    <text evidence="2">The sequence shown here is derived from an EMBL/GenBank/DDBJ whole genome shotgun (WGS) entry which is preliminary data.</text>
</comment>
<reference evidence="2 3" key="1">
    <citation type="submission" date="2014-03" db="EMBL/GenBank/DDBJ databases">
        <title>Genomics of Bifidobacteria.</title>
        <authorList>
            <person name="Ventura M."/>
            <person name="Milani C."/>
            <person name="Lugli G.A."/>
        </authorList>
    </citation>
    <scope>NUCLEOTIDE SEQUENCE [LARGE SCALE GENOMIC DNA]</scope>
    <source>
        <strain evidence="2 3">LMG 11592</strain>
    </source>
</reference>
<dbReference type="Proteomes" id="UP000029014">
    <property type="component" value="Unassembled WGS sequence"/>
</dbReference>